<protein>
    <recommendedName>
        <fullName evidence="2">beta-lactamase</fullName>
        <ecNumber evidence="2">3.5.2.6</ecNumber>
    </recommendedName>
</protein>
<evidence type="ECO:0000256" key="3">
    <source>
        <dbReference type="ARBA" id="ARBA00023157"/>
    </source>
</evidence>
<dbReference type="SMART" id="SM00671">
    <property type="entry name" value="SEL1"/>
    <property type="match status" value="1"/>
</dbReference>
<keyword evidence="3" id="KW-1015">Disulfide bond</keyword>
<reference evidence="5 6" key="1">
    <citation type="submission" date="2020-10" db="EMBL/GenBank/DDBJ databases">
        <title>Campylobacter and Helicobacter PacBio genomes.</title>
        <authorList>
            <person name="Lane C."/>
        </authorList>
    </citation>
    <scope>NUCLEOTIDE SEQUENCE [LARGE SCALE GENOMIC DNA]</scope>
    <source>
        <strain evidence="5 6">2016D-0077</strain>
    </source>
</reference>
<organism evidence="5 6">
    <name type="scientific">Campylobacter corcagiensis</name>
    <dbReference type="NCBI Taxonomy" id="1448857"/>
    <lineage>
        <taxon>Bacteria</taxon>
        <taxon>Pseudomonadati</taxon>
        <taxon>Campylobacterota</taxon>
        <taxon>Epsilonproteobacteria</taxon>
        <taxon>Campylobacterales</taxon>
        <taxon>Campylobacteraceae</taxon>
        <taxon>Campylobacter</taxon>
    </lineage>
</organism>
<proteinExistence type="predicted"/>
<evidence type="ECO:0000256" key="2">
    <source>
        <dbReference type="ARBA" id="ARBA00012865"/>
    </source>
</evidence>
<dbReference type="Proteomes" id="UP000594749">
    <property type="component" value="Chromosome"/>
</dbReference>
<keyword evidence="4" id="KW-0046">Antibiotic resistance</keyword>
<dbReference type="EC" id="3.5.2.6" evidence="2"/>
<gene>
    <name evidence="5" type="ORF">IMC76_02260</name>
</gene>
<dbReference type="RefSeq" id="WP_025802681.1">
    <property type="nucleotide sequence ID" value="NZ_CP053842.1"/>
</dbReference>
<keyword evidence="6" id="KW-1185">Reference proteome</keyword>
<evidence type="ECO:0000313" key="6">
    <source>
        <dbReference type="Proteomes" id="UP000594749"/>
    </source>
</evidence>
<dbReference type="GO" id="GO:0008800">
    <property type="term" value="F:beta-lactamase activity"/>
    <property type="evidence" value="ECO:0007669"/>
    <property type="project" value="UniProtKB-EC"/>
</dbReference>
<dbReference type="GO" id="GO:0046677">
    <property type="term" value="P:response to antibiotic"/>
    <property type="evidence" value="ECO:0007669"/>
    <property type="project" value="UniProtKB-KW"/>
</dbReference>
<sequence>MKKAICFTFIAALIAGCATTKSSSRPGVSNDRIQEQVILVESVNSTLDLNALNRMDTADAYKTANSYYKNGDYVNAITAYDFTCAKFQYIPACVRLASMFEKGQGITANRLIALDIYERSCYGGHDESCNDAKRLRK</sequence>
<dbReference type="SUPFAM" id="SSF81901">
    <property type="entry name" value="HCP-like"/>
    <property type="match status" value="1"/>
</dbReference>
<accession>A0A7M1LGD9</accession>
<evidence type="ECO:0000313" key="5">
    <source>
        <dbReference type="EMBL" id="QOQ87657.1"/>
    </source>
</evidence>
<dbReference type="OrthoDB" id="5358683at2"/>
<dbReference type="InterPro" id="IPR011990">
    <property type="entry name" value="TPR-like_helical_dom_sf"/>
</dbReference>
<dbReference type="EMBL" id="CP063078">
    <property type="protein sequence ID" value="QOQ87657.1"/>
    <property type="molecule type" value="Genomic_DNA"/>
</dbReference>
<evidence type="ECO:0000256" key="1">
    <source>
        <dbReference type="ARBA" id="ARBA00001526"/>
    </source>
</evidence>
<dbReference type="InterPro" id="IPR006597">
    <property type="entry name" value="Sel1-like"/>
</dbReference>
<name>A0A7M1LGD9_9BACT</name>
<dbReference type="Gene3D" id="1.25.40.10">
    <property type="entry name" value="Tetratricopeptide repeat domain"/>
    <property type="match status" value="1"/>
</dbReference>
<dbReference type="PROSITE" id="PS51257">
    <property type="entry name" value="PROKAR_LIPOPROTEIN"/>
    <property type="match status" value="1"/>
</dbReference>
<evidence type="ECO:0000256" key="4">
    <source>
        <dbReference type="ARBA" id="ARBA00023251"/>
    </source>
</evidence>
<dbReference type="AlphaFoldDB" id="A0A7M1LGD9"/>
<comment type="catalytic activity">
    <reaction evidence="1">
        <text>a beta-lactam + H2O = a substituted beta-amino acid</text>
        <dbReference type="Rhea" id="RHEA:20401"/>
        <dbReference type="ChEBI" id="CHEBI:15377"/>
        <dbReference type="ChEBI" id="CHEBI:35627"/>
        <dbReference type="ChEBI" id="CHEBI:140347"/>
        <dbReference type="EC" id="3.5.2.6"/>
    </reaction>
</comment>